<gene>
    <name evidence="1" type="ORF">S01H1_53406</name>
</gene>
<name>X0VZL2_9ZZZZ</name>
<evidence type="ECO:0000313" key="1">
    <source>
        <dbReference type="EMBL" id="GAG23924.1"/>
    </source>
</evidence>
<dbReference type="EMBL" id="BARS01034586">
    <property type="protein sequence ID" value="GAG23924.1"/>
    <property type="molecule type" value="Genomic_DNA"/>
</dbReference>
<feature type="non-terminal residue" evidence="1">
    <location>
        <position position="79"/>
    </location>
</feature>
<sequence>MHGKVKDEEILEIYNSKQAFLENSEISTTEGTLSLSTFWNVHWYPYWKRKHNDHHTTYPNKTKFDSTFNSLSTNPQSFK</sequence>
<comment type="caution">
    <text evidence="1">The sequence shown here is derived from an EMBL/GenBank/DDBJ whole genome shotgun (WGS) entry which is preliminary data.</text>
</comment>
<organism evidence="1">
    <name type="scientific">marine sediment metagenome</name>
    <dbReference type="NCBI Taxonomy" id="412755"/>
    <lineage>
        <taxon>unclassified sequences</taxon>
        <taxon>metagenomes</taxon>
        <taxon>ecological metagenomes</taxon>
    </lineage>
</organism>
<protein>
    <submittedName>
        <fullName evidence="1">Uncharacterized protein</fullName>
    </submittedName>
</protein>
<dbReference type="AlphaFoldDB" id="X0VZL2"/>
<accession>X0VZL2</accession>
<proteinExistence type="predicted"/>
<reference evidence="1" key="1">
    <citation type="journal article" date="2014" name="Front. Microbiol.">
        <title>High frequency of phylogenetically diverse reductive dehalogenase-homologous genes in deep subseafloor sedimentary metagenomes.</title>
        <authorList>
            <person name="Kawai M."/>
            <person name="Futagami T."/>
            <person name="Toyoda A."/>
            <person name="Takaki Y."/>
            <person name="Nishi S."/>
            <person name="Hori S."/>
            <person name="Arai W."/>
            <person name="Tsubouchi T."/>
            <person name="Morono Y."/>
            <person name="Uchiyama I."/>
            <person name="Ito T."/>
            <person name="Fujiyama A."/>
            <person name="Inagaki F."/>
            <person name="Takami H."/>
        </authorList>
    </citation>
    <scope>NUCLEOTIDE SEQUENCE</scope>
    <source>
        <strain evidence="1">Expedition CK06-06</strain>
    </source>
</reference>